<comment type="caution">
    <text evidence="1">The sequence shown here is derived from an EMBL/GenBank/DDBJ whole genome shotgun (WGS) entry which is preliminary data.</text>
</comment>
<reference evidence="1 2" key="1">
    <citation type="submission" date="2019-03" db="EMBL/GenBank/DDBJ databases">
        <title>Genomic Encyclopedia of Type Strains, Phase IV (KMG-IV): sequencing the most valuable type-strain genomes for metagenomic binning, comparative biology and taxonomic classification.</title>
        <authorList>
            <person name="Goeker M."/>
        </authorList>
    </citation>
    <scope>NUCLEOTIDE SEQUENCE [LARGE SCALE GENOMIC DNA]</scope>
    <source>
        <strain evidence="1 2">DSM 4868</strain>
    </source>
</reference>
<name>A0A4R2KBP8_9RHOB</name>
<keyword evidence="2" id="KW-1185">Reference proteome</keyword>
<dbReference type="EMBL" id="SLWW01000010">
    <property type="protein sequence ID" value="TCO70254.1"/>
    <property type="molecule type" value="Genomic_DNA"/>
</dbReference>
<sequence>MKPLMITAHLKNGFISRNPWAPAIDGIVGAVIQRERLGDKEFCSPAPSDLKPVEGLPFERIEHEGLWWYAASSPIIVGAVGKERRYFHRRFDDHRERHLEHDKKVETTKGPYKAYRLYDVRVICRAIRWHAIGDRAEIDRCVSKISQVGGKRGSGFGEVLRWEITDDGDPRIARGHRPLPATLMERKGAVVMPYGLVPPARVHQVECVMPEERHDER</sequence>
<proteinExistence type="predicted"/>
<protein>
    <submittedName>
        <fullName evidence="1">CRISPR type IV-associated protein Csf3</fullName>
    </submittedName>
</protein>
<evidence type="ECO:0000313" key="1">
    <source>
        <dbReference type="EMBL" id="TCO70254.1"/>
    </source>
</evidence>
<dbReference type="AlphaFoldDB" id="A0A4R2KBP8"/>
<organism evidence="1 2">
    <name type="scientific">Rhodovulum euryhalinum</name>
    <dbReference type="NCBI Taxonomy" id="35805"/>
    <lineage>
        <taxon>Bacteria</taxon>
        <taxon>Pseudomonadati</taxon>
        <taxon>Pseudomonadota</taxon>
        <taxon>Alphaproteobacteria</taxon>
        <taxon>Rhodobacterales</taxon>
        <taxon>Paracoccaceae</taxon>
        <taxon>Rhodovulum</taxon>
    </lineage>
</organism>
<dbReference type="Proteomes" id="UP000295142">
    <property type="component" value="Unassembled WGS sequence"/>
</dbReference>
<accession>A0A4R2KBP8</accession>
<gene>
    <name evidence="1" type="ORF">EV655_11018</name>
</gene>
<evidence type="ECO:0000313" key="2">
    <source>
        <dbReference type="Proteomes" id="UP000295142"/>
    </source>
</evidence>